<evidence type="ECO:0000256" key="2">
    <source>
        <dbReference type="ARBA" id="ARBA00023015"/>
    </source>
</evidence>
<dbReference type="SUPFAM" id="SSF46689">
    <property type="entry name" value="Homeodomain-like"/>
    <property type="match status" value="1"/>
</dbReference>
<accession>A0A1M5ANT3</accession>
<dbReference type="InterPro" id="IPR013783">
    <property type="entry name" value="Ig-like_fold"/>
</dbReference>
<dbReference type="InterPro" id="IPR018060">
    <property type="entry name" value="HTH_AraC"/>
</dbReference>
<dbReference type="GO" id="GO:0043565">
    <property type="term" value="F:sequence-specific DNA binding"/>
    <property type="evidence" value="ECO:0007669"/>
    <property type="project" value="InterPro"/>
</dbReference>
<protein>
    <submittedName>
        <fullName evidence="7">AraC-type DNA-binding protein</fullName>
    </submittedName>
</protein>
<keyword evidence="8" id="KW-1185">Reference proteome</keyword>
<dbReference type="STRING" id="871325.SAMN05444349_11610"/>
<keyword evidence="3 7" id="KW-0238">DNA-binding</keyword>
<dbReference type="Gene3D" id="2.60.40.10">
    <property type="entry name" value="Immunoglobulins"/>
    <property type="match status" value="1"/>
</dbReference>
<evidence type="ECO:0000256" key="3">
    <source>
        <dbReference type="ARBA" id="ARBA00023125"/>
    </source>
</evidence>
<reference evidence="7 8" key="1">
    <citation type="submission" date="2016-11" db="EMBL/GenBank/DDBJ databases">
        <authorList>
            <person name="Jaros S."/>
            <person name="Januszkiewicz K."/>
            <person name="Wedrychowicz H."/>
        </authorList>
    </citation>
    <scope>NUCLEOTIDE SEQUENCE [LARGE SCALE GENOMIC DNA]</scope>
    <source>
        <strain evidence="7 8">DSM 26883</strain>
    </source>
</reference>
<dbReference type="SUPFAM" id="SSF52172">
    <property type="entry name" value="CheY-like"/>
    <property type="match status" value="1"/>
</dbReference>
<evidence type="ECO:0000313" key="7">
    <source>
        <dbReference type="EMBL" id="SHF31767.1"/>
    </source>
</evidence>
<dbReference type="SUPFAM" id="SSF50998">
    <property type="entry name" value="Quinoprotein alcohol dehydrogenase-like"/>
    <property type="match status" value="1"/>
</dbReference>
<evidence type="ECO:0000256" key="5">
    <source>
        <dbReference type="SAM" id="Phobius"/>
    </source>
</evidence>
<dbReference type="Pfam" id="PF12833">
    <property type="entry name" value="HTH_18"/>
    <property type="match status" value="1"/>
</dbReference>
<proteinExistence type="predicted"/>
<dbReference type="Gene3D" id="3.40.50.2300">
    <property type="match status" value="1"/>
</dbReference>
<dbReference type="Gene3D" id="2.130.10.10">
    <property type="entry name" value="YVTN repeat-like/Quinoprotein amine dehydrogenase"/>
    <property type="match status" value="2"/>
</dbReference>
<dbReference type="PANTHER" id="PTHR43547:SF2">
    <property type="entry name" value="HYBRID SIGNAL TRANSDUCTION HISTIDINE KINASE C"/>
    <property type="match status" value="1"/>
</dbReference>
<dbReference type="InterPro" id="IPR011110">
    <property type="entry name" value="Reg_prop"/>
</dbReference>
<dbReference type="PROSITE" id="PS00041">
    <property type="entry name" value="HTH_ARAC_FAMILY_1"/>
    <property type="match status" value="1"/>
</dbReference>
<dbReference type="GO" id="GO:0003700">
    <property type="term" value="F:DNA-binding transcription factor activity"/>
    <property type="evidence" value="ECO:0007669"/>
    <property type="project" value="InterPro"/>
</dbReference>
<dbReference type="InterPro" id="IPR009057">
    <property type="entry name" value="Homeodomain-like_sf"/>
</dbReference>
<feature type="transmembrane region" description="Helical" evidence="5">
    <location>
        <begin position="809"/>
        <end position="830"/>
    </location>
</feature>
<dbReference type="InterPro" id="IPR015943">
    <property type="entry name" value="WD40/YVTN_repeat-like_dom_sf"/>
</dbReference>
<keyword evidence="5" id="KW-0472">Membrane</keyword>
<evidence type="ECO:0000256" key="1">
    <source>
        <dbReference type="ARBA" id="ARBA00022553"/>
    </source>
</evidence>
<dbReference type="InterPro" id="IPR011123">
    <property type="entry name" value="Y_Y_Y"/>
</dbReference>
<dbReference type="Gene3D" id="1.10.10.60">
    <property type="entry name" value="Homeodomain-like"/>
    <property type="match status" value="1"/>
</dbReference>
<dbReference type="InterPro" id="IPR011006">
    <property type="entry name" value="CheY-like_superfamily"/>
</dbReference>
<dbReference type="PROSITE" id="PS01124">
    <property type="entry name" value="HTH_ARAC_FAMILY_2"/>
    <property type="match status" value="1"/>
</dbReference>
<gene>
    <name evidence="7" type="ORF">SAMN05444349_11610</name>
</gene>
<evidence type="ECO:0000313" key="8">
    <source>
        <dbReference type="Proteomes" id="UP000184436"/>
    </source>
</evidence>
<feature type="domain" description="HTH araC/xylS-type" evidence="6">
    <location>
        <begin position="1230"/>
        <end position="1329"/>
    </location>
</feature>
<keyword evidence="1" id="KW-0597">Phosphoprotein</keyword>
<dbReference type="GO" id="GO:0000155">
    <property type="term" value="F:phosphorelay sensor kinase activity"/>
    <property type="evidence" value="ECO:0007669"/>
    <property type="project" value="TreeGrafter"/>
</dbReference>
<keyword evidence="5" id="KW-0812">Transmembrane</keyword>
<organism evidence="7 8">
    <name type="scientific">Bacteroides faecichinchillae</name>
    <dbReference type="NCBI Taxonomy" id="871325"/>
    <lineage>
        <taxon>Bacteria</taxon>
        <taxon>Pseudomonadati</taxon>
        <taxon>Bacteroidota</taxon>
        <taxon>Bacteroidia</taxon>
        <taxon>Bacteroidales</taxon>
        <taxon>Bacteroidaceae</taxon>
        <taxon>Bacteroides</taxon>
    </lineage>
</organism>
<dbReference type="PROSITE" id="PS51257">
    <property type="entry name" value="PROKAR_LIPOPROTEIN"/>
    <property type="match status" value="1"/>
</dbReference>
<dbReference type="Proteomes" id="UP000184436">
    <property type="component" value="Unassembled WGS sequence"/>
</dbReference>
<dbReference type="SUPFAM" id="SSF63829">
    <property type="entry name" value="Calcium-dependent phosphotriesterase"/>
    <property type="match status" value="1"/>
</dbReference>
<evidence type="ECO:0000259" key="6">
    <source>
        <dbReference type="PROSITE" id="PS01124"/>
    </source>
</evidence>
<dbReference type="Pfam" id="PF07494">
    <property type="entry name" value="Reg_prop"/>
    <property type="match status" value="2"/>
</dbReference>
<dbReference type="EMBL" id="FQVD01000016">
    <property type="protein sequence ID" value="SHF31767.1"/>
    <property type="molecule type" value="Genomic_DNA"/>
</dbReference>
<dbReference type="PANTHER" id="PTHR43547">
    <property type="entry name" value="TWO-COMPONENT HISTIDINE KINASE"/>
    <property type="match status" value="1"/>
</dbReference>
<name>A0A1M5ANT3_9BACE</name>
<evidence type="ECO:0000256" key="4">
    <source>
        <dbReference type="ARBA" id="ARBA00023163"/>
    </source>
</evidence>
<sequence>MIFKNSPSICELILIVCMKTRLILNIFTLLFSLGCLAGNNEKDSYFFSKVDYQQGLSNSAVLCLFQDKAGLMWFGTYDGVNCYDSKGMEIFRSDFSADQTLSNNIIHSIQQADSSCLWITTHLGVNRFSQNARQIVGSYDFSGDYYLYSNAKGNTWVVSHDGIYYYNTHHGKFVHLKELPTEMEVVQRRSFVADDGVLWFFPSNTGSLQQFSLDSFEQDTLTSKVTTTLTDFHAKPIDDVFYQNGIFVFIDRDRDLFVYDISRKSKIYIRNISSLMEKYGDIMGIVPFYEDIIIGFRTNGLVRLSASEKYEAEIVDRNIRIYDIYRDVRQGILWIASDGQGAIMYSKKYSIATNLMLSLLSPNLSRQVRSVMTDKYGGLWFGTKGDGLLHIPHYSDGMDPAKTVVYAPTGKQNISSYIKWDKEFHVYKLKRSRYMDGFWIGSGNPGLFYYSFQDGVLHQVEDDSEDPAIEIHDIYEENDSVLYVVTAGVGFRKIILDKSGGTIKVKNQKRYHFFCEQREVAMFYPMLAEGDSILWLGSREKGLVKFDKKTEEYQLISLKEILHKSVDDILSLHRAKDGCMYVGTTSGLVCISFQGKKINASYIGREQGLLNDMIHGVLEDENGFLWLGTNRGLIKYNPKNGSSHAYYYSAGVQIGEFSDDAYYCCPYTGHLFFGGIDGLLFLDKVVAVAPEYHPDILLRKLSIGRSQVNLKDYYVDGDKALQFKGAGVSFTLSFVVPDFLSGNDIEYSYMLEGYDKDWTSFSSMNEASYTGLPGGDYLFKVRYKNDVFDTEYRCFSIPVHVLSPWYRSLTAYIIYGLLLIMLFGYLVYLLRKNLLQERMMKRLRGIESRQESAGIDSSNRDVLDRFTFIYNFCDQLRAENISYEQRIETVELIRETVMAALLSPDNLNSRELKQFFPDRFIVAARMCIQEVSLAVLHTLKEQGIDSSIVKSVIPKDFTFPIYKNALHSILYYCYLWVAETKGILGVTVDVKEESGKMLLLFLSTDDTAKMLFEHLSGKTTSEVVRSSDHAFSVRLLLCFVQSALERIDAKLHYTDKGDEKQLTITFEPAILTEVGGKKKKTVLLLEDRDEMAWLIGNFLADEYTVRQVKSVQHAFEEIHRSSPSLFLVDMTMYANAESVFMEYISKNRSLLSKTAFIPMLTWKVSSSIQRELILWSDSYIVLPYDILFLREVVHNAIYGKYQVKQIYMEDLGDLAGQIVCNTPEQADFIRKMLQVIEQNLNQEELGSTLIADRMAMSPRQFYRKFKEISDVAPGDLIKSYRMEKAARLLLNNDMSIQDVITDVGIASRSYFYKEFTRRFGMTPKDYREQHTK</sequence>
<dbReference type="SMART" id="SM00342">
    <property type="entry name" value="HTH_ARAC"/>
    <property type="match status" value="1"/>
</dbReference>
<dbReference type="InterPro" id="IPR011047">
    <property type="entry name" value="Quinoprotein_ADH-like_sf"/>
</dbReference>
<dbReference type="Pfam" id="PF07495">
    <property type="entry name" value="Y_Y_Y"/>
    <property type="match status" value="1"/>
</dbReference>
<keyword evidence="2" id="KW-0805">Transcription regulation</keyword>
<keyword evidence="5" id="KW-1133">Transmembrane helix</keyword>
<dbReference type="InterPro" id="IPR018062">
    <property type="entry name" value="HTH_AraC-typ_CS"/>
</dbReference>
<keyword evidence="4" id="KW-0804">Transcription</keyword>